<comment type="caution">
    <text evidence="1">The sequence shown here is derived from an EMBL/GenBank/DDBJ whole genome shotgun (WGS) entry which is preliminary data.</text>
</comment>
<gene>
    <name evidence="1" type="ORF">QUW60_05460</name>
</gene>
<proteinExistence type="predicted"/>
<name>A0ABT7VEE8_9BACE</name>
<dbReference type="Gene3D" id="3.90.550.10">
    <property type="entry name" value="Spore Coat Polysaccharide Biosynthesis Protein SpsA, Chain A"/>
    <property type="match status" value="1"/>
</dbReference>
<protein>
    <recommendedName>
        <fullName evidence="3">Glycosyltransferase</fullName>
    </recommendedName>
</protein>
<organism evidence="1 2">
    <name type="scientific">Bacteroides gallinaceum</name>
    <dbReference type="NCBI Taxonomy" id="1462571"/>
    <lineage>
        <taxon>Bacteria</taxon>
        <taxon>Pseudomonadati</taxon>
        <taxon>Bacteroidota</taxon>
        <taxon>Bacteroidia</taxon>
        <taxon>Bacteroidales</taxon>
        <taxon>Bacteroidaceae</taxon>
        <taxon>Bacteroides</taxon>
    </lineage>
</organism>
<evidence type="ECO:0000313" key="2">
    <source>
        <dbReference type="Proteomes" id="UP001169458"/>
    </source>
</evidence>
<keyword evidence="2" id="KW-1185">Reference proteome</keyword>
<reference evidence="1 2" key="1">
    <citation type="submission" date="2023-06" db="EMBL/GenBank/DDBJ databases">
        <authorList>
            <person name="Zeman M."/>
            <person name="Kubasova T."/>
            <person name="Jahodarova E."/>
            <person name="Nykrynova M."/>
            <person name="Rychlik I."/>
        </authorList>
    </citation>
    <scope>NUCLEOTIDE SEQUENCE [LARGE SCALE GENOMIC DNA]</scope>
    <source>
        <strain evidence="1 2">109_WCHN</strain>
    </source>
</reference>
<evidence type="ECO:0000313" key="1">
    <source>
        <dbReference type="EMBL" id="MDM8324676.1"/>
    </source>
</evidence>
<dbReference type="EMBL" id="JAUDEN010000007">
    <property type="protein sequence ID" value="MDM8324676.1"/>
    <property type="molecule type" value="Genomic_DNA"/>
</dbReference>
<sequence length="345" mass="40876">MYKNYRIVVNTAAGRRRYMQCLIPYIVSCSIVDRYDIWINTHNGADIEFFKQIAKSFPIVNLVWQPNGVVNGNKSINAFYKTCVEENTIYFKLDDDVVWMEPGLIEKMVKFRVDNPQYFLVSPLVINNSLSTYLLQIEGRLKLDKYYEAGCSHPVLWKSGYFAKELHLWFIEHYLKKNQWRKLYVGKKEMGMTRFSINAILWFGDEMKKFTGIVPGDDEEFMSCIYPTQQGMSNAWNGDAIVAHFAFFTQREQLDKWHILERYEKICRQDFLGNKDLRNFYEEVQSVMQNIQAHEVELMQRPSPYLSVPVKKSLKRKIKEHLPKSVQEFLLIRYDLKKKDGFIIE</sequence>
<dbReference type="Proteomes" id="UP001169458">
    <property type="component" value="Unassembled WGS sequence"/>
</dbReference>
<dbReference type="RefSeq" id="WP_289558997.1">
    <property type="nucleotide sequence ID" value="NZ_JAUDEN010000007.1"/>
</dbReference>
<evidence type="ECO:0008006" key="3">
    <source>
        <dbReference type="Google" id="ProtNLM"/>
    </source>
</evidence>
<reference evidence="2" key="2">
    <citation type="submission" date="2023-07" db="EMBL/GenBank/DDBJ databases">
        <title>Identification and characterization of horizontal gene transfer across gut microbiota members of farm animals based on homology search.</title>
        <authorList>
            <person name="Schwarzerova J."/>
            <person name="Nykrynova M."/>
            <person name="Jureckova K."/>
            <person name="Cejkova D."/>
            <person name="Rychlik I."/>
        </authorList>
    </citation>
    <scope>NUCLEOTIDE SEQUENCE [LARGE SCALE GENOMIC DNA]</scope>
    <source>
        <strain evidence="2">109_WCHN</strain>
    </source>
</reference>
<dbReference type="SUPFAM" id="SSF53448">
    <property type="entry name" value="Nucleotide-diphospho-sugar transferases"/>
    <property type="match status" value="1"/>
</dbReference>
<accession>A0ABT7VEE8</accession>
<dbReference type="InterPro" id="IPR029044">
    <property type="entry name" value="Nucleotide-diphossugar_trans"/>
</dbReference>